<feature type="domain" description="DSBA-like thioredoxin" evidence="2">
    <location>
        <begin position="28"/>
        <end position="198"/>
    </location>
</feature>
<dbReference type="PANTHER" id="PTHR13887">
    <property type="entry name" value="GLUTATHIONE S-TRANSFERASE KAPPA"/>
    <property type="match status" value="1"/>
</dbReference>
<accession>A0A3B0BRF9</accession>
<feature type="region of interest" description="Disordered" evidence="1">
    <location>
        <begin position="205"/>
        <end position="225"/>
    </location>
</feature>
<keyword evidence="4" id="KW-1185">Reference proteome</keyword>
<dbReference type="InterPro" id="IPR036249">
    <property type="entry name" value="Thioredoxin-like_sf"/>
</dbReference>
<evidence type="ECO:0000259" key="2">
    <source>
        <dbReference type="Pfam" id="PF01323"/>
    </source>
</evidence>
<dbReference type="EMBL" id="RBAM01000004">
    <property type="protein sequence ID" value="RKN74276.1"/>
    <property type="molecule type" value="Genomic_DNA"/>
</dbReference>
<dbReference type="AlphaFoldDB" id="A0A3B0BRF9"/>
<reference evidence="3 4" key="1">
    <citation type="journal article" date="2015" name="Antonie Van Leeuwenhoek">
        <title>Streptomyces klenkii sp. nov., isolated from deep marine sediment.</title>
        <authorList>
            <person name="Veyisoglu A."/>
            <person name="Sahin N."/>
        </authorList>
    </citation>
    <scope>NUCLEOTIDE SEQUENCE [LARGE SCALE GENOMIC DNA]</scope>
    <source>
        <strain evidence="3 4">KCTC 29202</strain>
    </source>
</reference>
<evidence type="ECO:0000313" key="3">
    <source>
        <dbReference type="EMBL" id="RKN74276.1"/>
    </source>
</evidence>
<dbReference type="Gene3D" id="3.40.30.10">
    <property type="entry name" value="Glutaredoxin"/>
    <property type="match status" value="1"/>
</dbReference>
<gene>
    <name evidence="3" type="ORF">D7231_10280</name>
</gene>
<dbReference type="Pfam" id="PF01323">
    <property type="entry name" value="DSBA"/>
    <property type="match status" value="1"/>
</dbReference>
<dbReference type="GO" id="GO:0016491">
    <property type="term" value="F:oxidoreductase activity"/>
    <property type="evidence" value="ECO:0007669"/>
    <property type="project" value="InterPro"/>
</dbReference>
<evidence type="ECO:0000313" key="4">
    <source>
        <dbReference type="Proteomes" id="UP000270343"/>
    </source>
</evidence>
<dbReference type="PANTHER" id="PTHR13887:SF54">
    <property type="entry name" value="DSBA FAMILY PROTEIN"/>
    <property type="match status" value="1"/>
</dbReference>
<dbReference type="OrthoDB" id="9813770at2"/>
<sequence length="225" mass="23415">MARQKDTADTADTASTAGAARHKLTYAFDAYCGWCYGFGPTIREFAEANADRIELTVLSGGLFTGPRAQPVSAYPYIPQADARIGELTGAVFGPGYARAFADGTAVLDSAAAATALAALRAQAPERTLEFAGALQRAWYVDGRSLSAPETVRTVAAGLGGVDAGAAVAAFADPATRRAAEAEFREVRRLGVDAFPTLLLHTPGGLRRLGGPTTSARGLTRALDQH</sequence>
<dbReference type="Proteomes" id="UP000270343">
    <property type="component" value="Unassembled WGS sequence"/>
</dbReference>
<dbReference type="InterPro" id="IPR001853">
    <property type="entry name" value="DSBA-like_thioredoxin_dom"/>
</dbReference>
<comment type="caution">
    <text evidence="3">The sequence shown here is derived from an EMBL/GenBank/DDBJ whole genome shotgun (WGS) entry which is preliminary data.</text>
</comment>
<evidence type="ECO:0000256" key="1">
    <source>
        <dbReference type="SAM" id="MobiDB-lite"/>
    </source>
</evidence>
<name>A0A3B0BRF9_9ACTN</name>
<dbReference type="Gene3D" id="1.10.472.60">
    <property type="entry name" value="putative protein disulfide isomerase domain"/>
    <property type="match status" value="1"/>
</dbReference>
<dbReference type="RefSeq" id="WP_120754681.1">
    <property type="nucleotide sequence ID" value="NZ_JBFADQ010000057.1"/>
</dbReference>
<protein>
    <submittedName>
        <fullName evidence="3">DsbA family protein</fullName>
    </submittedName>
</protein>
<organism evidence="3 4">
    <name type="scientific">Streptomyces klenkii</name>
    <dbReference type="NCBI Taxonomy" id="1420899"/>
    <lineage>
        <taxon>Bacteria</taxon>
        <taxon>Bacillati</taxon>
        <taxon>Actinomycetota</taxon>
        <taxon>Actinomycetes</taxon>
        <taxon>Kitasatosporales</taxon>
        <taxon>Streptomycetaceae</taxon>
        <taxon>Streptomyces</taxon>
    </lineage>
</organism>
<dbReference type="SUPFAM" id="SSF52833">
    <property type="entry name" value="Thioredoxin-like"/>
    <property type="match status" value="1"/>
</dbReference>
<proteinExistence type="predicted"/>